<feature type="domain" description="Ima1 N-terminal" evidence="6">
    <location>
        <begin position="5"/>
        <end position="104"/>
    </location>
</feature>
<organism evidence="7 8">
    <name type="scientific">Oikopleura dioica</name>
    <name type="common">Tunicate</name>
    <dbReference type="NCBI Taxonomy" id="34765"/>
    <lineage>
        <taxon>Eukaryota</taxon>
        <taxon>Metazoa</taxon>
        <taxon>Chordata</taxon>
        <taxon>Tunicata</taxon>
        <taxon>Appendicularia</taxon>
        <taxon>Copelata</taxon>
        <taxon>Oikopleuridae</taxon>
        <taxon>Oikopleura</taxon>
    </lineage>
</organism>
<protein>
    <submittedName>
        <fullName evidence="7">Oidioi.mRNA.OKI2018_I69.XSR.g16128.t1.cds</fullName>
    </submittedName>
</protein>
<dbReference type="InterPro" id="IPR018617">
    <property type="entry name" value="Ima1_N"/>
</dbReference>
<evidence type="ECO:0000256" key="5">
    <source>
        <dbReference type="ARBA" id="ARBA00023242"/>
    </source>
</evidence>
<dbReference type="Pfam" id="PF09779">
    <property type="entry name" value="Ima1_N"/>
    <property type="match status" value="1"/>
</dbReference>
<evidence type="ECO:0000313" key="8">
    <source>
        <dbReference type="Proteomes" id="UP001158576"/>
    </source>
</evidence>
<proteinExistence type="predicted"/>
<accession>A0ABN7SJ47</accession>
<evidence type="ECO:0000256" key="1">
    <source>
        <dbReference type="ARBA" id="ARBA00004473"/>
    </source>
</evidence>
<gene>
    <name evidence="7" type="ORF">OKIOD_LOCUS7686</name>
</gene>
<evidence type="ECO:0000259" key="6">
    <source>
        <dbReference type="Pfam" id="PF09779"/>
    </source>
</evidence>
<keyword evidence="3" id="KW-1133">Transmembrane helix</keyword>
<name>A0ABN7SJ47_OIKDI</name>
<dbReference type="Proteomes" id="UP001158576">
    <property type="component" value="Chromosome XSR"/>
</dbReference>
<evidence type="ECO:0000256" key="2">
    <source>
        <dbReference type="ARBA" id="ARBA00022692"/>
    </source>
</evidence>
<evidence type="ECO:0000256" key="4">
    <source>
        <dbReference type="ARBA" id="ARBA00023136"/>
    </source>
</evidence>
<comment type="subcellular location">
    <subcellularLocation>
        <location evidence="1">Nucleus inner membrane</location>
        <topology evidence="1">Multi-pass membrane protein</topology>
    </subcellularLocation>
</comment>
<dbReference type="EMBL" id="OU015569">
    <property type="protein sequence ID" value="CAG5098962.1"/>
    <property type="molecule type" value="Genomic_DNA"/>
</dbReference>
<reference evidence="7 8" key="1">
    <citation type="submission" date="2021-04" db="EMBL/GenBank/DDBJ databases">
        <authorList>
            <person name="Bliznina A."/>
        </authorList>
    </citation>
    <scope>NUCLEOTIDE SEQUENCE [LARGE SCALE GENOMIC DNA]</scope>
</reference>
<keyword evidence="5" id="KW-0539">Nucleus</keyword>
<sequence length="138" mass="16367">MKAYESNNWICKGCDQFNGFTPEGDIDVYAAYKRESRFCMSVKAPAQYEAPQLCPRCRALPEVKARLLREFTPSSEAFEDKEYADYEGKLEKEYQRCIYCQTKVESYYKIQQKKYQKSTDNKPTRNQTARCCFYPYKK</sequence>
<keyword evidence="4" id="KW-0472">Membrane</keyword>
<evidence type="ECO:0000313" key="7">
    <source>
        <dbReference type="EMBL" id="CAG5098962.1"/>
    </source>
</evidence>
<keyword evidence="8" id="KW-1185">Reference proteome</keyword>
<keyword evidence="2" id="KW-0812">Transmembrane</keyword>
<evidence type="ECO:0000256" key="3">
    <source>
        <dbReference type="ARBA" id="ARBA00022989"/>
    </source>
</evidence>